<protein>
    <recommendedName>
        <fullName evidence="9">Pycsar effector protein domain-containing protein</fullName>
    </recommendedName>
</protein>
<keyword evidence="3 8" id="KW-0812">Transmembrane</keyword>
<evidence type="ECO:0000256" key="4">
    <source>
        <dbReference type="ARBA" id="ARBA00022741"/>
    </source>
</evidence>
<keyword evidence="5 8" id="KW-1133">Transmembrane helix</keyword>
<sequence length="197" mass="21006">MALLDWLRRIWTSPAPTSTLSGASASDPDAATVTEAWNVLTNVNEWVKHAETKLGVVLAFLGVLAAGLITLVVEAGSPSAAMLWIEGLTGLLLLLAAGAATLGLLPQFAHEPDQTKFNPLYYGDVHRHFAGQPDQYAAHLRVALADPNTVTEHLARQIVANSGVAVRKYTWANRAIFLGFLSLLGTVAVVVGQALCW</sequence>
<evidence type="ECO:0000256" key="6">
    <source>
        <dbReference type="ARBA" id="ARBA00023118"/>
    </source>
</evidence>
<proteinExistence type="predicted"/>
<dbReference type="Proteomes" id="UP000199288">
    <property type="component" value="Unassembled WGS sequence"/>
</dbReference>
<evidence type="ECO:0000256" key="3">
    <source>
        <dbReference type="ARBA" id="ARBA00022692"/>
    </source>
</evidence>
<evidence type="ECO:0000256" key="8">
    <source>
        <dbReference type="SAM" id="Phobius"/>
    </source>
</evidence>
<evidence type="ECO:0000313" key="11">
    <source>
        <dbReference type="Proteomes" id="UP000199288"/>
    </source>
</evidence>
<evidence type="ECO:0000256" key="7">
    <source>
        <dbReference type="ARBA" id="ARBA00023136"/>
    </source>
</evidence>
<keyword evidence="7 8" id="KW-0472">Membrane</keyword>
<feature type="transmembrane region" description="Helical" evidence="8">
    <location>
        <begin position="54"/>
        <end position="75"/>
    </location>
</feature>
<evidence type="ECO:0000256" key="1">
    <source>
        <dbReference type="ARBA" id="ARBA00004236"/>
    </source>
</evidence>
<organism evidence="10 11">
    <name type="scientific">Bowdeniella nasicola</name>
    <dbReference type="NCBI Taxonomy" id="208480"/>
    <lineage>
        <taxon>Bacteria</taxon>
        <taxon>Bacillati</taxon>
        <taxon>Actinomycetota</taxon>
        <taxon>Actinomycetes</taxon>
        <taxon>Actinomycetales</taxon>
        <taxon>Actinomycetaceae</taxon>
        <taxon>Bowdeniella</taxon>
    </lineage>
</organism>
<evidence type="ECO:0000259" key="9">
    <source>
        <dbReference type="Pfam" id="PF18967"/>
    </source>
</evidence>
<evidence type="ECO:0000256" key="5">
    <source>
        <dbReference type="ARBA" id="ARBA00022989"/>
    </source>
</evidence>
<accession>A0A1H4BRG3</accession>
<evidence type="ECO:0000256" key="2">
    <source>
        <dbReference type="ARBA" id="ARBA00022475"/>
    </source>
</evidence>
<dbReference type="Pfam" id="PF18967">
    <property type="entry name" value="PycTM"/>
    <property type="match status" value="1"/>
</dbReference>
<feature type="transmembrane region" description="Helical" evidence="8">
    <location>
        <begin position="175"/>
        <end position="195"/>
    </location>
</feature>
<keyword evidence="4" id="KW-0547">Nucleotide-binding</keyword>
<gene>
    <name evidence="10" type="ORF">SAMN02910418_01753</name>
</gene>
<reference evidence="11" key="1">
    <citation type="submission" date="2016-10" db="EMBL/GenBank/DDBJ databases">
        <authorList>
            <person name="Varghese N."/>
            <person name="Submissions S."/>
        </authorList>
    </citation>
    <scope>NUCLEOTIDE SEQUENCE [LARGE SCALE GENOMIC DNA]</scope>
    <source>
        <strain evidence="11">KPR-1</strain>
    </source>
</reference>
<evidence type="ECO:0000313" key="10">
    <source>
        <dbReference type="EMBL" id="SEA50756.1"/>
    </source>
</evidence>
<keyword evidence="6" id="KW-0051">Antiviral defense</keyword>
<comment type="subcellular location">
    <subcellularLocation>
        <location evidence="1">Cell membrane</location>
    </subcellularLocation>
</comment>
<name>A0A1H4BRG3_9ACTO</name>
<dbReference type="InterPro" id="IPR043760">
    <property type="entry name" value="PycTM_dom"/>
</dbReference>
<dbReference type="GO" id="GO:0051607">
    <property type="term" value="P:defense response to virus"/>
    <property type="evidence" value="ECO:0007669"/>
    <property type="project" value="UniProtKB-KW"/>
</dbReference>
<keyword evidence="11" id="KW-1185">Reference proteome</keyword>
<dbReference type="AlphaFoldDB" id="A0A1H4BRG3"/>
<dbReference type="GO" id="GO:0005886">
    <property type="term" value="C:plasma membrane"/>
    <property type="evidence" value="ECO:0007669"/>
    <property type="project" value="UniProtKB-SubCell"/>
</dbReference>
<keyword evidence="2" id="KW-1003">Cell membrane</keyword>
<dbReference type="GO" id="GO:0000166">
    <property type="term" value="F:nucleotide binding"/>
    <property type="evidence" value="ECO:0007669"/>
    <property type="project" value="UniProtKB-KW"/>
</dbReference>
<feature type="domain" description="Pycsar effector protein" evidence="9">
    <location>
        <begin position="36"/>
        <end position="191"/>
    </location>
</feature>
<feature type="transmembrane region" description="Helical" evidence="8">
    <location>
        <begin position="81"/>
        <end position="105"/>
    </location>
</feature>
<dbReference type="EMBL" id="FNQV01000010">
    <property type="protein sequence ID" value="SEA50756.1"/>
    <property type="molecule type" value="Genomic_DNA"/>
</dbReference>